<dbReference type="InterPro" id="IPR029063">
    <property type="entry name" value="SAM-dependent_MTases_sf"/>
</dbReference>
<proteinExistence type="predicted"/>
<dbReference type="SUPFAM" id="SSF53335">
    <property type="entry name" value="S-adenosyl-L-methionine-dependent methyltransferases"/>
    <property type="match status" value="1"/>
</dbReference>
<organism evidence="1">
    <name type="scientific">Pyramimonas obovata</name>
    <dbReference type="NCBI Taxonomy" id="1411642"/>
    <lineage>
        <taxon>Eukaryota</taxon>
        <taxon>Viridiplantae</taxon>
        <taxon>Chlorophyta</taxon>
        <taxon>Pyramimonadophyceae</taxon>
        <taxon>Pyramimonadales</taxon>
        <taxon>Pyramimonadaceae</taxon>
        <taxon>Pyramimonas</taxon>
        <taxon>Pyramimonas incertae sedis</taxon>
    </lineage>
</organism>
<name>A0A7S0WUQ0_9CHLO</name>
<evidence type="ECO:0000313" key="1">
    <source>
        <dbReference type="EMBL" id="CAD8685419.1"/>
    </source>
</evidence>
<sequence>MASTIMARTRGRVLEQSHRPVPQVDEPSSNVCVYPTEAELEVLVAYLSSRHLTVVSIGCGEGFLEGLLEQRGVEVLSVDLEPSPAALASVQRQRCFCREIVRVPASALFDIPAPSSSALLFCFPRRCPLDAYLQAFPACRHVVMIGDDGGVTSPVAHALSGRPGWTLVQEMEVRGVMRPIWCVMYERAPEA</sequence>
<evidence type="ECO:0008006" key="2">
    <source>
        <dbReference type="Google" id="ProtNLM"/>
    </source>
</evidence>
<protein>
    <recommendedName>
        <fullName evidence="2">Class I SAM-dependent methyltransferase</fullName>
    </recommendedName>
</protein>
<dbReference type="Gene3D" id="3.40.50.150">
    <property type="entry name" value="Vaccinia Virus protein VP39"/>
    <property type="match status" value="1"/>
</dbReference>
<reference evidence="1" key="1">
    <citation type="submission" date="2021-01" db="EMBL/GenBank/DDBJ databases">
        <authorList>
            <person name="Corre E."/>
            <person name="Pelletier E."/>
            <person name="Niang G."/>
            <person name="Scheremetjew M."/>
            <person name="Finn R."/>
            <person name="Kale V."/>
            <person name="Holt S."/>
            <person name="Cochrane G."/>
            <person name="Meng A."/>
            <person name="Brown T."/>
            <person name="Cohen L."/>
        </authorList>
    </citation>
    <scope>NUCLEOTIDE SEQUENCE</scope>
    <source>
        <strain evidence="1">CCMP722</strain>
    </source>
</reference>
<dbReference type="EMBL" id="HBFA01034405">
    <property type="protein sequence ID" value="CAD8685419.1"/>
    <property type="molecule type" value="Transcribed_RNA"/>
</dbReference>
<gene>
    <name evidence="1" type="ORF">POBO1169_LOCUS17263</name>
</gene>
<dbReference type="AlphaFoldDB" id="A0A7S0WUQ0"/>
<accession>A0A7S0WUQ0</accession>